<keyword evidence="5" id="KW-1185">Reference proteome</keyword>
<evidence type="ECO:0000256" key="2">
    <source>
        <dbReference type="SAM" id="SignalP"/>
    </source>
</evidence>
<evidence type="ECO:0000259" key="3">
    <source>
        <dbReference type="Pfam" id="PF18962"/>
    </source>
</evidence>
<dbReference type="CDD" id="cd09631">
    <property type="entry name" value="DOMON_DOH"/>
    <property type="match status" value="1"/>
</dbReference>
<protein>
    <submittedName>
        <fullName evidence="4">Putative secreted protein (Por secretion system target)</fullName>
    </submittedName>
</protein>
<proteinExistence type="predicted"/>
<feature type="domain" description="Secretion system C-terminal sorting" evidence="3">
    <location>
        <begin position="202"/>
        <end position="272"/>
    </location>
</feature>
<organism evidence="4 5">
    <name type="scientific">Ichthyenterobacterium magnum</name>
    <dbReference type="NCBI Taxonomy" id="1230530"/>
    <lineage>
        <taxon>Bacteria</taxon>
        <taxon>Pseudomonadati</taxon>
        <taxon>Bacteroidota</taxon>
        <taxon>Flavobacteriia</taxon>
        <taxon>Flavobacteriales</taxon>
        <taxon>Flavobacteriaceae</taxon>
        <taxon>Ichthyenterobacterium</taxon>
    </lineage>
</organism>
<reference evidence="4 5" key="1">
    <citation type="submission" date="2018-09" db="EMBL/GenBank/DDBJ databases">
        <title>Genomic Encyclopedia of Archaeal and Bacterial Type Strains, Phase II (KMG-II): from individual species to whole genera.</title>
        <authorList>
            <person name="Goeker M."/>
        </authorList>
    </citation>
    <scope>NUCLEOTIDE SEQUENCE [LARGE SCALE GENOMIC DNA]</scope>
    <source>
        <strain evidence="4 5">DSM 26283</strain>
    </source>
</reference>
<dbReference type="Pfam" id="PF18962">
    <property type="entry name" value="Por_Secre_tail"/>
    <property type="match status" value="1"/>
</dbReference>
<evidence type="ECO:0000256" key="1">
    <source>
        <dbReference type="ARBA" id="ARBA00022729"/>
    </source>
</evidence>
<accession>A0A420DLC1</accession>
<dbReference type="EMBL" id="RAQJ01000003">
    <property type="protein sequence ID" value="RKE95000.1"/>
    <property type="molecule type" value="Genomic_DNA"/>
</dbReference>
<dbReference type="InterPro" id="IPR026444">
    <property type="entry name" value="Secre_tail"/>
</dbReference>
<dbReference type="OrthoDB" id="667194at2"/>
<gene>
    <name evidence="4" type="ORF">BXY80_2018</name>
</gene>
<dbReference type="AlphaFoldDB" id="A0A420DLC1"/>
<evidence type="ECO:0000313" key="4">
    <source>
        <dbReference type="EMBL" id="RKE95000.1"/>
    </source>
</evidence>
<name>A0A420DLC1_9FLAO</name>
<feature type="chain" id="PRO_5019519586" evidence="2">
    <location>
        <begin position="21"/>
        <end position="274"/>
    </location>
</feature>
<evidence type="ECO:0000313" key="5">
    <source>
        <dbReference type="Proteomes" id="UP000284892"/>
    </source>
</evidence>
<dbReference type="RefSeq" id="WP_120201487.1">
    <property type="nucleotide sequence ID" value="NZ_RAQJ01000003.1"/>
</dbReference>
<dbReference type="InterPro" id="IPR045266">
    <property type="entry name" value="DOH_DOMON"/>
</dbReference>
<keyword evidence="1 2" id="KW-0732">Signal</keyword>
<comment type="caution">
    <text evidence="4">The sequence shown here is derived from an EMBL/GenBank/DDBJ whole genome shotgun (WGS) entry which is preliminary data.</text>
</comment>
<sequence length="274" mass="29934">MKKITLIILCLFGFSNIAFSQTYTTGSMQLFSDEDYNFSAKIDVTSTLVTLTLSGPDGKYLALGFGNPNDLGGTPRGMIVGNDVVIYDGTNLSDRYFGLEGMTPGTNAQGIEPSVDDNQDWTIVSNTIDGETGNREIVATRLPDTGHDGDYVFSAGAASLDLVWSFGFTYTIAYHGGNRGITMQSFTLSTDSVEATPNKFYISPNPAHSRLNLHLTQSIENAYVSVFDVLGKRVYRGEISTLSSSIDVSKWNSGIYLVRVFNDNVTLTKRFVKQ</sequence>
<dbReference type="Proteomes" id="UP000284892">
    <property type="component" value="Unassembled WGS sequence"/>
</dbReference>
<dbReference type="NCBIfam" id="TIGR04183">
    <property type="entry name" value="Por_Secre_tail"/>
    <property type="match status" value="1"/>
</dbReference>
<feature type="signal peptide" evidence="2">
    <location>
        <begin position="1"/>
        <end position="20"/>
    </location>
</feature>